<evidence type="ECO:0000259" key="6">
    <source>
        <dbReference type="PROSITE" id="PS51005"/>
    </source>
</evidence>
<keyword evidence="7" id="KW-1185">Reference proteome</keyword>
<dbReference type="Pfam" id="PF02365">
    <property type="entry name" value="NAM"/>
    <property type="match status" value="1"/>
</dbReference>
<dbReference type="GO" id="GO:0005634">
    <property type="term" value="C:nucleus"/>
    <property type="evidence" value="ECO:0007669"/>
    <property type="project" value="UniProtKB-SubCell"/>
</dbReference>
<evidence type="ECO:0000313" key="8">
    <source>
        <dbReference type="RefSeq" id="XP_038989516.1"/>
    </source>
</evidence>
<evidence type="ECO:0000256" key="1">
    <source>
        <dbReference type="ARBA" id="ARBA00004123"/>
    </source>
</evidence>
<feature type="domain" description="NAC" evidence="6">
    <location>
        <begin position="7"/>
        <end position="159"/>
    </location>
</feature>
<dbReference type="AlphaFoldDB" id="A0A8B9B043"/>
<dbReference type="Gene3D" id="2.170.150.80">
    <property type="entry name" value="NAC domain"/>
    <property type="match status" value="1"/>
</dbReference>
<dbReference type="GO" id="GO:0006355">
    <property type="term" value="P:regulation of DNA-templated transcription"/>
    <property type="evidence" value="ECO:0007669"/>
    <property type="project" value="InterPro"/>
</dbReference>
<keyword evidence="2" id="KW-0805">Transcription regulation</keyword>
<dbReference type="Proteomes" id="UP000228380">
    <property type="component" value="Chromosome 1"/>
</dbReference>
<dbReference type="RefSeq" id="XP_038989516.1">
    <property type="nucleotide sequence ID" value="XM_039133588.1"/>
</dbReference>
<evidence type="ECO:0000313" key="7">
    <source>
        <dbReference type="Proteomes" id="UP000228380"/>
    </source>
</evidence>
<comment type="subcellular location">
    <subcellularLocation>
        <location evidence="1">Nucleus</location>
    </subcellularLocation>
</comment>
<name>A0A8B9B043_PHODC</name>
<dbReference type="KEGG" id="pda:120113045"/>
<sequence length="427" mass="48099">MMGKTLLPPGFRFHPTDVELVQYYLKRKVTGKSFRFEAISEIELYKFAPWDLPDKSCLRSKDQEWYFFCPRDRKYPNGSKTKTNRATDIGYWKTTGKDRPVIHKSRTVGMKKTLIFHVGKAPRGDRTDWVMYEYRLEDNELLNAGYSLDAYVLCKIFQKSGPGPKIGEQYGAPFNEEDWEDDTIIDNAISFPCAPFPKPLDDQLVLLEPICQQSVFTGVCEVSSTSDLPDADGMLLDHLPEFLIGSPPQSENANNKISSSAVVDKNINEVCGVETGIYDELEDLCAQGGINYNVNYSGTINNEYELQPVLTELGCEQYVELNDIYSLWEGDPSELVVPSDLFARYPLVQDPSSPNLNDMHVQTFSISVTTAMNDPLPVGTGMINDQSAVFLEMEDFGRSVPEMSAPVYEVDDDETILQELVAAIQMN</sequence>
<reference evidence="7" key="1">
    <citation type="journal article" date="2019" name="Nat. Commun.">
        <title>Genome-wide association mapping of date palm fruit traits.</title>
        <authorList>
            <person name="Hazzouri K.M."/>
            <person name="Gros-Balthazard M."/>
            <person name="Flowers J.M."/>
            <person name="Copetti D."/>
            <person name="Lemansour A."/>
            <person name="Lebrun M."/>
            <person name="Masmoudi K."/>
            <person name="Ferrand S."/>
            <person name="Dhar M.I."/>
            <person name="Fresquez Z.A."/>
            <person name="Rosas U."/>
            <person name="Zhang J."/>
            <person name="Talag J."/>
            <person name="Lee S."/>
            <person name="Kudrna D."/>
            <person name="Powell R.F."/>
            <person name="Leitch I.J."/>
            <person name="Krueger R.R."/>
            <person name="Wing R.A."/>
            <person name="Amiri K.M.A."/>
            <person name="Purugganan M.D."/>
        </authorList>
    </citation>
    <scope>NUCLEOTIDE SEQUENCE [LARGE SCALE GENOMIC DNA]</scope>
    <source>
        <strain evidence="7">cv. Khalas</strain>
    </source>
</reference>
<dbReference type="PROSITE" id="PS51005">
    <property type="entry name" value="NAC"/>
    <property type="match status" value="1"/>
</dbReference>
<evidence type="ECO:0000256" key="5">
    <source>
        <dbReference type="ARBA" id="ARBA00023242"/>
    </source>
</evidence>
<evidence type="ECO:0000256" key="2">
    <source>
        <dbReference type="ARBA" id="ARBA00023015"/>
    </source>
</evidence>
<dbReference type="GO" id="GO:0003677">
    <property type="term" value="F:DNA binding"/>
    <property type="evidence" value="ECO:0007669"/>
    <property type="project" value="UniProtKB-KW"/>
</dbReference>
<dbReference type="PANTHER" id="PTHR31744:SF210">
    <property type="entry name" value="NAC DOMAIN-CONTAINING PROTEIN 86-LIKE"/>
    <property type="match status" value="1"/>
</dbReference>
<dbReference type="PANTHER" id="PTHR31744">
    <property type="entry name" value="PROTEIN CUP-SHAPED COTYLEDON 2-RELATED"/>
    <property type="match status" value="1"/>
</dbReference>
<organism evidence="7 9">
    <name type="scientific">Phoenix dactylifera</name>
    <name type="common">Date palm</name>
    <dbReference type="NCBI Taxonomy" id="42345"/>
    <lineage>
        <taxon>Eukaryota</taxon>
        <taxon>Viridiplantae</taxon>
        <taxon>Streptophyta</taxon>
        <taxon>Embryophyta</taxon>
        <taxon>Tracheophyta</taxon>
        <taxon>Spermatophyta</taxon>
        <taxon>Magnoliopsida</taxon>
        <taxon>Liliopsida</taxon>
        <taxon>Arecaceae</taxon>
        <taxon>Coryphoideae</taxon>
        <taxon>Phoeniceae</taxon>
        <taxon>Phoenix</taxon>
    </lineage>
</organism>
<dbReference type="FunFam" id="2.170.150.80:FF:000002">
    <property type="entry name" value="Nac domain-containing protein 86"/>
    <property type="match status" value="1"/>
</dbReference>
<evidence type="ECO:0000256" key="4">
    <source>
        <dbReference type="ARBA" id="ARBA00023163"/>
    </source>
</evidence>
<reference evidence="8 9" key="2">
    <citation type="submission" date="2025-04" db="UniProtKB">
        <authorList>
            <consortium name="RefSeq"/>
        </authorList>
    </citation>
    <scope>IDENTIFICATION</scope>
    <source>
        <tissue evidence="8 9">Young leaves</tissue>
    </source>
</reference>
<evidence type="ECO:0000313" key="9">
    <source>
        <dbReference type="RefSeq" id="XP_038989518.1"/>
    </source>
</evidence>
<accession>A0A8B9B043</accession>
<protein>
    <submittedName>
        <fullName evidence="8 9">NAC domain-containing protein 82-like isoform X1</fullName>
    </submittedName>
</protein>
<gene>
    <name evidence="8 9" type="primary">LOC120113045</name>
</gene>
<dbReference type="RefSeq" id="XP_038989518.1">
    <property type="nucleotide sequence ID" value="XM_039133590.1"/>
</dbReference>
<dbReference type="InterPro" id="IPR036093">
    <property type="entry name" value="NAC_dom_sf"/>
</dbReference>
<proteinExistence type="predicted"/>
<evidence type="ECO:0000256" key="3">
    <source>
        <dbReference type="ARBA" id="ARBA00023125"/>
    </source>
</evidence>
<dbReference type="InterPro" id="IPR003441">
    <property type="entry name" value="NAC-dom"/>
</dbReference>
<dbReference type="SUPFAM" id="SSF101941">
    <property type="entry name" value="NAC domain"/>
    <property type="match status" value="1"/>
</dbReference>
<keyword evidence="5" id="KW-0539">Nucleus</keyword>
<keyword evidence="3" id="KW-0238">DNA-binding</keyword>
<dbReference type="GeneID" id="120113045"/>
<dbReference type="OrthoDB" id="645697at2759"/>
<keyword evidence="4" id="KW-0804">Transcription</keyword>